<dbReference type="EMBL" id="JBHSLW010000005">
    <property type="protein sequence ID" value="MFC5418691.1"/>
    <property type="molecule type" value="Genomic_DNA"/>
</dbReference>
<sequence>MSQSSNIPQRYRASASLSHLSARDIWPLGALPRGLAGVGAAFDPHLLRRPPRRLNDRASRAFPLDDPDRGDMHLQSGRHELRAAFKRIEAELPPRLGRAMRWLRHPDSRLIRIPAGLALIIGGVFSFLPILGAWMLPLGLMLLAADIPFLQRPMARFANWCLGLIDRFRSRRSG</sequence>
<name>A0ABW0IM56_9HYPH</name>
<organism evidence="2 3">
    <name type="scientific">Bosea eneae</name>
    <dbReference type="NCBI Taxonomy" id="151454"/>
    <lineage>
        <taxon>Bacteria</taxon>
        <taxon>Pseudomonadati</taxon>
        <taxon>Pseudomonadota</taxon>
        <taxon>Alphaproteobacteria</taxon>
        <taxon>Hyphomicrobiales</taxon>
        <taxon>Boseaceae</taxon>
        <taxon>Bosea</taxon>
    </lineage>
</organism>
<comment type="caution">
    <text evidence="2">The sequence shown here is derived from an EMBL/GenBank/DDBJ whole genome shotgun (WGS) entry which is preliminary data.</text>
</comment>
<evidence type="ECO:0000256" key="1">
    <source>
        <dbReference type="SAM" id="Phobius"/>
    </source>
</evidence>
<gene>
    <name evidence="2" type="ORF">ACFPOB_03835</name>
</gene>
<proteinExistence type="predicted"/>
<accession>A0ABW0IM56</accession>
<evidence type="ECO:0000313" key="2">
    <source>
        <dbReference type="EMBL" id="MFC5418691.1"/>
    </source>
</evidence>
<feature type="transmembrane region" description="Helical" evidence="1">
    <location>
        <begin position="110"/>
        <end position="128"/>
    </location>
</feature>
<dbReference type="RefSeq" id="WP_377796004.1">
    <property type="nucleotide sequence ID" value="NZ_JBHSLW010000005.1"/>
</dbReference>
<keyword evidence="3" id="KW-1185">Reference proteome</keyword>
<dbReference type="Proteomes" id="UP001596053">
    <property type="component" value="Unassembled WGS sequence"/>
</dbReference>
<protein>
    <recommendedName>
        <fullName evidence="4">Transmembrane protein PGPGW</fullName>
    </recommendedName>
</protein>
<reference evidence="3" key="1">
    <citation type="journal article" date="2019" name="Int. J. Syst. Evol. Microbiol.">
        <title>The Global Catalogue of Microorganisms (GCM) 10K type strain sequencing project: providing services to taxonomists for standard genome sequencing and annotation.</title>
        <authorList>
            <consortium name="The Broad Institute Genomics Platform"/>
            <consortium name="The Broad Institute Genome Sequencing Center for Infectious Disease"/>
            <person name="Wu L."/>
            <person name="Ma J."/>
        </authorList>
    </citation>
    <scope>NUCLEOTIDE SEQUENCE [LARGE SCALE GENOMIC DNA]</scope>
    <source>
        <strain evidence="3">NCAIM B.01391</strain>
    </source>
</reference>
<keyword evidence="1" id="KW-1133">Transmembrane helix</keyword>
<evidence type="ECO:0008006" key="4">
    <source>
        <dbReference type="Google" id="ProtNLM"/>
    </source>
</evidence>
<keyword evidence="1" id="KW-0472">Membrane</keyword>
<evidence type="ECO:0000313" key="3">
    <source>
        <dbReference type="Proteomes" id="UP001596053"/>
    </source>
</evidence>
<keyword evidence="1" id="KW-0812">Transmembrane</keyword>